<feature type="non-terminal residue" evidence="2">
    <location>
        <position position="1"/>
    </location>
</feature>
<evidence type="ECO:0000313" key="2">
    <source>
        <dbReference type="EMBL" id="KAF2174454.1"/>
    </source>
</evidence>
<reference evidence="2" key="1">
    <citation type="journal article" date="2020" name="Stud. Mycol.">
        <title>101 Dothideomycetes genomes: a test case for predicting lifestyles and emergence of pathogens.</title>
        <authorList>
            <person name="Haridas S."/>
            <person name="Albert R."/>
            <person name="Binder M."/>
            <person name="Bloem J."/>
            <person name="Labutti K."/>
            <person name="Salamov A."/>
            <person name="Andreopoulos B."/>
            <person name="Baker S."/>
            <person name="Barry K."/>
            <person name="Bills G."/>
            <person name="Bluhm B."/>
            <person name="Cannon C."/>
            <person name="Castanera R."/>
            <person name="Culley D."/>
            <person name="Daum C."/>
            <person name="Ezra D."/>
            <person name="Gonzalez J."/>
            <person name="Henrissat B."/>
            <person name="Kuo A."/>
            <person name="Liang C."/>
            <person name="Lipzen A."/>
            <person name="Lutzoni F."/>
            <person name="Magnuson J."/>
            <person name="Mondo S."/>
            <person name="Nolan M."/>
            <person name="Ohm R."/>
            <person name="Pangilinan J."/>
            <person name="Park H.-J."/>
            <person name="Ramirez L."/>
            <person name="Alfaro M."/>
            <person name="Sun H."/>
            <person name="Tritt A."/>
            <person name="Yoshinaga Y."/>
            <person name="Zwiers L.-H."/>
            <person name="Turgeon B."/>
            <person name="Goodwin S."/>
            <person name="Spatafora J."/>
            <person name="Crous P."/>
            <person name="Grigoriev I."/>
        </authorList>
    </citation>
    <scope>NUCLEOTIDE SEQUENCE</scope>
    <source>
        <strain evidence="2">CBS 207.26</strain>
    </source>
</reference>
<gene>
    <name evidence="2" type="ORF">K469DRAFT_186464</name>
</gene>
<evidence type="ECO:0000256" key="1">
    <source>
        <dbReference type="SAM" id="MobiDB-lite"/>
    </source>
</evidence>
<dbReference type="EMBL" id="ML994908">
    <property type="protein sequence ID" value="KAF2174454.1"/>
    <property type="molecule type" value="Genomic_DNA"/>
</dbReference>
<dbReference type="Proteomes" id="UP000800200">
    <property type="component" value="Unassembled WGS sequence"/>
</dbReference>
<accession>A0A6A6D4U1</accession>
<dbReference type="OrthoDB" id="3789257at2759"/>
<keyword evidence="3" id="KW-1185">Reference proteome</keyword>
<feature type="compositionally biased region" description="Low complexity" evidence="1">
    <location>
        <begin position="89"/>
        <end position="98"/>
    </location>
</feature>
<organism evidence="2 3">
    <name type="scientific">Zopfia rhizophila CBS 207.26</name>
    <dbReference type="NCBI Taxonomy" id="1314779"/>
    <lineage>
        <taxon>Eukaryota</taxon>
        <taxon>Fungi</taxon>
        <taxon>Dikarya</taxon>
        <taxon>Ascomycota</taxon>
        <taxon>Pezizomycotina</taxon>
        <taxon>Dothideomycetes</taxon>
        <taxon>Dothideomycetes incertae sedis</taxon>
        <taxon>Zopfiaceae</taxon>
        <taxon>Zopfia</taxon>
    </lineage>
</organism>
<sequence length="270" mass="29965">KAHFNGRLRQGNIIKAFKALPFNDRVNTARKLARLELPHTFKTHIYCISKRLEDKGLLTDPHEDVRSNPTLPPDGTPTENHEISPDNPNSTTTGNTATSASLEGVADVFGEYMYRAIRRVAVSSDGIPALKAAVTMQFPDFALHDCVMMLEVCESEVEHLVKELFGIDVMSVMGIRHLLLGRGVKLTSNTSNPEITLKGVRDEAIIHILGPEIHEAIMASQMRNRELEEERNPATECVSMIFTSKSGEGAYLNLSLELEGGLRIKKKLYS</sequence>
<feature type="region of interest" description="Disordered" evidence="1">
    <location>
        <begin position="58"/>
        <end position="98"/>
    </location>
</feature>
<protein>
    <submittedName>
        <fullName evidence="2">Uncharacterized protein</fullName>
    </submittedName>
</protein>
<dbReference type="AlphaFoldDB" id="A0A6A6D4U1"/>
<name>A0A6A6D4U1_9PEZI</name>
<evidence type="ECO:0000313" key="3">
    <source>
        <dbReference type="Proteomes" id="UP000800200"/>
    </source>
</evidence>
<proteinExistence type="predicted"/>